<feature type="binding site" evidence="9">
    <location>
        <begin position="325"/>
        <end position="332"/>
    </location>
    <ligand>
        <name>ATP</name>
        <dbReference type="ChEBI" id="CHEBI:30616"/>
        <label>2</label>
    </ligand>
</feature>
<keyword evidence="4 9" id="KW-0227">DNA damage</keyword>
<dbReference type="Gene3D" id="1.10.287.380">
    <property type="entry name" value="Valyl-tRNA synthetase, C-terminal domain"/>
    <property type="match status" value="1"/>
</dbReference>
<dbReference type="PROSITE" id="PS50893">
    <property type="entry name" value="ABC_TRANSPORTER_2"/>
    <property type="match status" value="2"/>
</dbReference>
<dbReference type="InterPro" id="IPR032524">
    <property type="entry name" value="ABC_tran_C"/>
</dbReference>
<dbReference type="InterPro" id="IPR027417">
    <property type="entry name" value="P-loop_NTPase"/>
</dbReference>
<gene>
    <name evidence="9" type="primary">uup</name>
    <name evidence="12" type="ORF">ACFOW6_00615</name>
</gene>
<keyword evidence="7 9" id="KW-0238">DNA-binding</keyword>
<dbReference type="InterPro" id="IPR017871">
    <property type="entry name" value="ABC_transporter-like_CS"/>
</dbReference>
<keyword evidence="5 9" id="KW-0378">Hydrolase</keyword>
<name>A0ABV8UFJ9_9PROT</name>
<comment type="similarity">
    <text evidence="9">Belongs to the ABC transporter superfamily. ABCF family. Uup subfamily.</text>
</comment>
<comment type="function">
    <text evidence="9">Probably plays a role in ribosome assembly or function. May be involved in resolution of branched DNA intermediates that result from template switching in postreplication gaps. Binds DNA and has ATPase activity.</text>
</comment>
<evidence type="ECO:0000256" key="7">
    <source>
        <dbReference type="ARBA" id="ARBA00023125"/>
    </source>
</evidence>
<dbReference type="InterPro" id="IPR003593">
    <property type="entry name" value="AAA+_ATPase"/>
</dbReference>
<dbReference type="PANTHER" id="PTHR42855">
    <property type="entry name" value="ABC TRANSPORTER ATP-BINDING SUBUNIT"/>
    <property type="match status" value="1"/>
</dbReference>
<dbReference type="EC" id="3.6.1.-" evidence="9"/>
<feature type="domain" description="ABC transporter" evidence="11">
    <location>
        <begin position="7"/>
        <end position="220"/>
    </location>
</feature>
<accession>A0ABV8UFJ9</accession>
<dbReference type="HAMAP" id="MF_00848">
    <property type="entry name" value="Uup"/>
    <property type="match status" value="1"/>
</dbReference>
<dbReference type="InterPro" id="IPR043686">
    <property type="entry name" value="Uup"/>
</dbReference>
<dbReference type="SUPFAM" id="SSF52540">
    <property type="entry name" value="P-loop containing nucleoside triphosphate hydrolases"/>
    <property type="match status" value="2"/>
</dbReference>
<dbReference type="PANTHER" id="PTHR42855:SF1">
    <property type="entry name" value="ABC TRANSPORTER DOMAIN-CONTAINING PROTEIN"/>
    <property type="match status" value="1"/>
</dbReference>
<feature type="domain" description="ABC transporter" evidence="11">
    <location>
        <begin position="288"/>
        <end position="513"/>
    </location>
</feature>
<evidence type="ECO:0000256" key="9">
    <source>
        <dbReference type="HAMAP-Rule" id="MF_00848"/>
    </source>
</evidence>
<evidence type="ECO:0000313" key="13">
    <source>
        <dbReference type="Proteomes" id="UP001595799"/>
    </source>
</evidence>
<organism evidence="12 13">
    <name type="scientific">Fodinicurvata halophila</name>
    <dbReference type="NCBI Taxonomy" id="1419723"/>
    <lineage>
        <taxon>Bacteria</taxon>
        <taxon>Pseudomonadati</taxon>
        <taxon>Pseudomonadota</taxon>
        <taxon>Alphaproteobacteria</taxon>
        <taxon>Rhodospirillales</taxon>
        <taxon>Rhodovibrionaceae</taxon>
        <taxon>Fodinicurvata</taxon>
    </lineage>
</organism>
<keyword evidence="3 9" id="KW-0547">Nucleotide-binding</keyword>
<comment type="catalytic activity">
    <reaction evidence="9">
        <text>ATP + H2O = ADP + phosphate + H(+)</text>
        <dbReference type="Rhea" id="RHEA:13065"/>
        <dbReference type="ChEBI" id="CHEBI:15377"/>
        <dbReference type="ChEBI" id="CHEBI:15378"/>
        <dbReference type="ChEBI" id="CHEBI:30616"/>
        <dbReference type="ChEBI" id="CHEBI:43474"/>
        <dbReference type="ChEBI" id="CHEBI:456216"/>
    </reaction>
</comment>
<keyword evidence="13" id="KW-1185">Reference proteome</keyword>
<proteinExistence type="inferred from homology"/>
<evidence type="ECO:0000256" key="1">
    <source>
        <dbReference type="ARBA" id="ARBA00022490"/>
    </source>
</evidence>
<keyword evidence="1 9" id="KW-0963">Cytoplasm</keyword>
<reference evidence="13" key="1">
    <citation type="journal article" date="2019" name="Int. J. Syst. Evol. Microbiol.">
        <title>The Global Catalogue of Microorganisms (GCM) 10K type strain sequencing project: providing services to taxonomists for standard genome sequencing and annotation.</title>
        <authorList>
            <consortium name="The Broad Institute Genomics Platform"/>
            <consortium name="The Broad Institute Genome Sequencing Center for Infectious Disease"/>
            <person name="Wu L."/>
            <person name="Ma J."/>
        </authorList>
    </citation>
    <scope>NUCLEOTIDE SEQUENCE [LARGE SCALE GENOMIC DNA]</scope>
    <source>
        <strain evidence="13">CECT 8472</strain>
    </source>
</reference>
<evidence type="ECO:0000256" key="5">
    <source>
        <dbReference type="ARBA" id="ARBA00022801"/>
    </source>
</evidence>
<comment type="subcellular location">
    <subcellularLocation>
        <location evidence="9">Cytoplasm</location>
    </subcellularLocation>
    <text evidence="9">Associates with ribosomes.</text>
</comment>
<keyword evidence="2 9" id="KW-0677">Repeat</keyword>
<dbReference type="Gene3D" id="3.40.50.300">
    <property type="entry name" value="P-loop containing nucleotide triphosphate hydrolases"/>
    <property type="match status" value="2"/>
</dbReference>
<dbReference type="EMBL" id="JBHSCW010000001">
    <property type="protein sequence ID" value="MFC4350034.1"/>
    <property type="molecule type" value="Genomic_DNA"/>
</dbReference>
<dbReference type="InterPro" id="IPR037118">
    <property type="entry name" value="Val-tRNA_synth_C_sf"/>
</dbReference>
<feature type="binding site" evidence="9">
    <location>
        <begin position="39"/>
        <end position="46"/>
    </location>
    <ligand>
        <name>ATP</name>
        <dbReference type="ChEBI" id="CHEBI:30616"/>
        <label>1</label>
    </ligand>
</feature>
<evidence type="ECO:0000256" key="8">
    <source>
        <dbReference type="ARBA" id="ARBA00023204"/>
    </source>
</evidence>
<keyword evidence="8 9" id="KW-0234">DNA repair</keyword>
<evidence type="ECO:0000313" key="12">
    <source>
        <dbReference type="EMBL" id="MFC4350034.1"/>
    </source>
</evidence>
<keyword evidence="6 9" id="KW-0067">ATP-binding</keyword>
<dbReference type="InterPro" id="IPR003439">
    <property type="entry name" value="ABC_transporter-like_ATP-bd"/>
</dbReference>
<dbReference type="RefSeq" id="WP_382420090.1">
    <property type="nucleotide sequence ID" value="NZ_JBHSCW010000001.1"/>
</dbReference>
<dbReference type="Proteomes" id="UP001595799">
    <property type="component" value="Unassembled WGS sequence"/>
</dbReference>
<dbReference type="CDD" id="cd03221">
    <property type="entry name" value="ABCF_EF-3"/>
    <property type="match status" value="2"/>
</dbReference>
<evidence type="ECO:0000256" key="10">
    <source>
        <dbReference type="SAM" id="MobiDB-lite"/>
    </source>
</evidence>
<comment type="caution">
    <text evidence="12">The sequence shown here is derived from an EMBL/GenBank/DDBJ whole genome shotgun (WGS) entry which is preliminary data.</text>
</comment>
<feature type="region of interest" description="Disordered" evidence="10">
    <location>
        <begin position="502"/>
        <end position="544"/>
    </location>
</feature>
<dbReference type="Pfam" id="PF00005">
    <property type="entry name" value="ABC_tran"/>
    <property type="match status" value="2"/>
</dbReference>
<keyword evidence="9" id="KW-0175">Coiled coil</keyword>
<protein>
    <recommendedName>
        <fullName evidence="9">ATP-binding protein Uup</fullName>
        <ecNumber evidence="9">3.6.1.-</ecNumber>
    </recommendedName>
</protein>
<dbReference type="GO" id="GO:0005524">
    <property type="term" value="F:ATP binding"/>
    <property type="evidence" value="ECO:0007669"/>
    <property type="project" value="UniProtKB-KW"/>
</dbReference>
<evidence type="ECO:0000256" key="6">
    <source>
        <dbReference type="ARBA" id="ARBA00022840"/>
    </source>
</evidence>
<dbReference type="SMART" id="SM00382">
    <property type="entry name" value="AAA"/>
    <property type="match status" value="2"/>
</dbReference>
<dbReference type="PROSITE" id="PS00211">
    <property type="entry name" value="ABC_TRANSPORTER_1"/>
    <property type="match status" value="1"/>
</dbReference>
<dbReference type="Pfam" id="PF16326">
    <property type="entry name" value="ABC_tran_CTD"/>
    <property type="match status" value="1"/>
</dbReference>
<feature type="coiled-coil region" evidence="9">
    <location>
        <begin position="549"/>
        <end position="617"/>
    </location>
</feature>
<evidence type="ECO:0000259" key="11">
    <source>
        <dbReference type="PROSITE" id="PS50893"/>
    </source>
</evidence>
<evidence type="ECO:0000256" key="4">
    <source>
        <dbReference type="ARBA" id="ARBA00022763"/>
    </source>
</evidence>
<dbReference type="InterPro" id="IPR051309">
    <property type="entry name" value="ABCF_ATPase"/>
</dbReference>
<evidence type="ECO:0000256" key="2">
    <source>
        <dbReference type="ARBA" id="ARBA00022737"/>
    </source>
</evidence>
<sequence length="620" mass="69248">MAAPPVLTLQETRLGYGGTPLFEDLDLTLSQGARACLVGRNGSGKSTLLKVLAGLVEPDSGSRVMQGGQRLAYLPQDPHLPSGQSVGDFIAEGLPQDEADVGRYRVDAMLDLLNLDGEAVLGSLSGGETRRAALARMLVSEPDIMLLDEPTNHLDLPTIQWLEGELARFRGAFIVISHDRTFLENVSNTTLWLDRGRIRQLNKGFAAFDDWADEVAREEEQELYRLRKTIEREEHWLQRGVTGRRKRNQGRLRRLQELRKSRAEMMQNQPGQLSMAAAEAGTSGKVVIEAENITKSFTRPDGQEVQLVNGFSTRIRRGDRVGIVGRNGAGKTTLIRLLLGRMEPDRGRVKLGTNLEVQVFDQQRESLDPEATLWETLCPLGGDSVMVGGRQRHVVAYLRDFLFDERQVKQPVHSLSGGEKNRLQLARLFAQPSNLLVLDEPTNDLDMDTLDLLVEVLDDYEGTLLLVSHDRDFLDRLTSSVILMDGRGGAQEYPGGYSDAVRQAGGLPDARTLREKPGRKARQEGQEQATGGKPKATAPKLSYKEQRELDGLPDRIAKLEVEISDLEAQLADPDFYSRDPQGFQAATDKLENRRENLARCEERWLELEDKRERLKEGKDS</sequence>
<feature type="compositionally biased region" description="Basic and acidic residues" evidence="10">
    <location>
        <begin position="511"/>
        <end position="525"/>
    </location>
</feature>
<evidence type="ECO:0000256" key="3">
    <source>
        <dbReference type="ARBA" id="ARBA00022741"/>
    </source>
</evidence>